<dbReference type="InterPro" id="IPR050469">
    <property type="entry name" value="Diguanylate_Cyclase"/>
</dbReference>
<feature type="modified residue" description="4-aspartylphosphate" evidence="6">
    <location>
        <position position="303"/>
    </location>
</feature>
<evidence type="ECO:0000259" key="9">
    <source>
        <dbReference type="PROSITE" id="PS50894"/>
    </source>
</evidence>
<evidence type="ECO:0000256" key="5">
    <source>
        <dbReference type="PROSITE-ProRule" id="PRU00110"/>
    </source>
</evidence>
<dbReference type="EC" id="2.7.7.65" evidence="2"/>
<dbReference type="SMART" id="SM00267">
    <property type="entry name" value="GGDEF"/>
    <property type="match status" value="1"/>
</dbReference>
<dbReference type="CDD" id="cd00156">
    <property type="entry name" value="REC"/>
    <property type="match status" value="2"/>
</dbReference>
<dbReference type="GO" id="GO:0052621">
    <property type="term" value="F:diguanylate cyclase activity"/>
    <property type="evidence" value="ECO:0007669"/>
    <property type="project" value="UniProtKB-EC"/>
</dbReference>
<dbReference type="PROSITE" id="PS50887">
    <property type="entry name" value="GGDEF"/>
    <property type="match status" value="1"/>
</dbReference>
<evidence type="ECO:0000313" key="10">
    <source>
        <dbReference type="EMBL" id="RUL74965.1"/>
    </source>
</evidence>
<evidence type="ECO:0000259" key="8">
    <source>
        <dbReference type="PROSITE" id="PS50887"/>
    </source>
</evidence>
<dbReference type="CDD" id="cd00088">
    <property type="entry name" value="HPT"/>
    <property type="match status" value="1"/>
</dbReference>
<dbReference type="Proteomes" id="UP000274358">
    <property type="component" value="Unassembled WGS sequence"/>
</dbReference>
<comment type="caution">
    <text evidence="10">The sequence shown here is derived from an EMBL/GenBank/DDBJ whole genome shotgun (WGS) entry which is preliminary data.</text>
</comment>
<dbReference type="InterPro" id="IPR001789">
    <property type="entry name" value="Sig_transdc_resp-reg_receiver"/>
</dbReference>
<sequence length="557" mass="60992">MKAALDVTEQLRLLRENYAQQLPAKLAQIEHAFRQRDNMLELTNLRHLAHSLAGSGATFGYPALSVAARQLETLVDAALCDGRPLNPTEGDCAARLIEALGREARKPMVPAPTPSLPASNVPEAERKLIYLVEDDAALATDLMLQLGHFGYIVKSFESPKQLLETPVDPLLAAVLMDIVFPQGDLAGPEAIIQLSIVRQLRTPVIFFSSRNDLTARLAVARAGGAAYLVKPIDVGALIARLDSLITDLPPEPYRVLIVDDNGPLASHNAVTLQSIGISTDIVTDPMTILAHLDDFKPDLVLMDMYMPGCTGAELAAVIRQLHNYVLVPIVYLSTETDTDRRLIAMQLGADDFLTKPITPEHLVSAVSTRLRRYRVLRSHIEQDSLTGLLNHAATKDRLATETARAARQQAVFCVAVLDLDHFKNVNDTYGHLIGDGVLKNLAELLKRRLRRTDIVGRIGGEEFVVILPDTDAKQALALLNELRDAFSLVRQRANRNLTFTTTFSCGIAEFELGLNASDILRLADQALYQAKQAGRNRVALANLDEGKAAEARILVSE</sequence>
<keyword evidence="6" id="KW-0597">Phosphoprotein</keyword>
<dbReference type="SUPFAM" id="SSF52172">
    <property type="entry name" value="CheY-like"/>
    <property type="match status" value="2"/>
</dbReference>
<dbReference type="SUPFAM" id="SSF47226">
    <property type="entry name" value="Histidine-containing phosphotransfer domain, HPT domain"/>
    <property type="match status" value="1"/>
</dbReference>
<feature type="domain" description="Response regulatory" evidence="7">
    <location>
        <begin position="128"/>
        <end position="245"/>
    </location>
</feature>
<dbReference type="InterPro" id="IPR043128">
    <property type="entry name" value="Rev_trsase/Diguanyl_cyclase"/>
</dbReference>
<comment type="catalytic activity">
    <reaction evidence="4">
        <text>2 GTP = 3',3'-c-di-GMP + 2 diphosphate</text>
        <dbReference type="Rhea" id="RHEA:24898"/>
        <dbReference type="ChEBI" id="CHEBI:33019"/>
        <dbReference type="ChEBI" id="CHEBI:37565"/>
        <dbReference type="ChEBI" id="CHEBI:58805"/>
        <dbReference type="EC" id="2.7.7.65"/>
    </reaction>
</comment>
<dbReference type="Pfam" id="PF00072">
    <property type="entry name" value="Response_reg"/>
    <property type="match status" value="2"/>
</dbReference>
<proteinExistence type="predicted"/>
<keyword evidence="3" id="KW-0902">Two-component regulatory system</keyword>
<comment type="cofactor">
    <cofactor evidence="1">
        <name>Mg(2+)</name>
        <dbReference type="ChEBI" id="CHEBI:18420"/>
    </cofactor>
</comment>
<feature type="domain" description="Response regulatory" evidence="7">
    <location>
        <begin position="254"/>
        <end position="370"/>
    </location>
</feature>
<dbReference type="AlphaFoldDB" id="A0A3S0PIA4"/>
<dbReference type="GO" id="GO:1902201">
    <property type="term" value="P:negative regulation of bacterial-type flagellum-dependent cell motility"/>
    <property type="evidence" value="ECO:0007669"/>
    <property type="project" value="TreeGrafter"/>
</dbReference>
<evidence type="ECO:0000259" key="7">
    <source>
        <dbReference type="PROSITE" id="PS50110"/>
    </source>
</evidence>
<feature type="modified residue" description="4-aspartylphosphate" evidence="6">
    <location>
        <position position="177"/>
    </location>
</feature>
<evidence type="ECO:0000256" key="1">
    <source>
        <dbReference type="ARBA" id="ARBA00001946"/>
    </source>
</evidence>
<dbReference type="OrthoDB" id="9812260at2"/>
<dbReference type="InterPro" id="IPR036641">
    <property type="entry name" value="HPT_dom_sf"/>
</dbReference>
<evidence type="ECO:0000256" key="4">
    <source>
        <dbReference type="ARBA" id="ARBA00034247"/>
    </source>
</evidence>
<dbReference type="PANTHER" id="PTHR45138:SF9">
    <property type="entry name" value="DIGUANYLATE CYCLASE DGCM-RELATED"/>
    <property type="match status" value="1"/>
</dbReference>
<dbReference type="SMART" id="SM00448">
    <property type="entry name" value="REC"/>
    <property type="match status" value="2"/>
</dbReference>
<evidence type="ECO:0000256" key="3">
    <source>
        <dbReference type="ARBA" id="ARBA00023012"/>
    </source>
</evidence>
<evidence type="ECO:0000256" key="6">
    <source>
        <dbReference type="PROSITE-ProRule" id="PRU00169"/>
    </source>
</evidence>
<feature type="modified residue" description="Phosphohistidine" evidence="5">
    <location>
        <position position="50"/>
    </location>
</feature>
<dbReference type="PROSITE" id="PS50894">
    <property type="entry name" value="HPT"/>
    <property type="match status" value="1"/>
</dbReference>
<dbReference type="InterPro" id="IPR011006">
    <property type="entry name" value="CheY-like_superfamily"/>
</dbReference>
<evidence type="ECO:0000256" key="2">
    <source>
        <dbReference type="ARBA" id="ARBA00012528"/>
    </source>
</evidence>
<protein>
    <recommendedName>
        <fullName evidence="2">diguanylate cyclase</fullName>
        <ecNumber evidence="2">2.7.7.65</ecNumber>
    </recommendedName>
</protein>
<reference evidence="10 11" key="1">
    <citation type="submission" date="2018-12" db="EMBL/GenBank/DDBJ databases">
        <title>Dyella dinghuensis sp. nov. DHOA06 and Dyella choica sp. nov. 4M-K27, isolated from forest soil.</title>
        <authorList>
            <person name="Qiu L.-H."/>
            <person name="Gao Z.-H."/>
        </authorList>
    </citation>
    <scope>NUCLEOTIDE SEQUENCE [LARGE SCALE GENOMIC DNA]</scope>
    <source>
        <strain evidence="10 11">4M-K27</strain>
    </source>
</reference>
<dbReference type="InterPro" id="IPR029787">
    <property type="entry name" value="Nucleotide_cyclase"/>
</dbReference>
<dbReference type="Gene3D" id="1.20.120.160">
    <property type="entry name" value="HPT domain"/>
    <property type="match status" value="1"/>
</dbReference>
<dbReference type="Pfam" id="PF01627">
    <property type="entry name" value="Hpt"/>
    <property type="match status" value="1"/>
</dbReference>
<dbReference type="Gene3D" id="3.40.50.2300">
    <property type="match status" value="2"/>
</dbReference>
<dbReference type="CDD" id="cd01949">
    <property type="entry name" value="GGDEF"/>
    <property type="match status" value="1"/>
</dbReference>
<name>A0A3S0PIA4_9GAMM</name>
<gene>
    <name evidence="10" type="ORF">EKH80_12865</name>
</gene>
<dbReference type="InterPro" id="IPR008207">
    <property type="entry name" value="Sig_transdc_His_kin_Hpt_dom"/>
</dbReference>
<dbReference type="EMBL" id="RYYV01000008">
    <property type="protein sequence ID" value="RUL74965.1"/>
    <property type="molecule type" value="Genomic_DNA"/>
</dbReference>
<dbReference type="GO" id="GO:0004672">
    <property type="term" value="F:protein kinase activity"/>
    <property type="evidence" value="ECO:0007669"/>
    <property type="project" value="UniProtKB-ARBA"/>
</dbReference>
<dbReference type="SUPFAM" id="SSF55073">
    <property type="entry name" value="Nucleotide cyclase"/>
    <property type="match status" value="1"/>
</dbReference>
<dbReference type="FunFam" id="3.30.70.270:FF:000001">
    <property type="entry name" value="Diguanylate cyclase domain protein"/>
    <property type="match status" value="1"/>
</dbReference>
<feature type="domain" description="GGDEF" evidence="8">
    <location>
        <begin position="410"/>
        <end position="543"/>
    </location>
</feature>
<dbReference type="GO" id="GO:0005886">
    <property type="term" value="C:plasma membrane"/>
    <property type="evidence" value="ECO:0007669"/>
    <property type="project" value="TreeGrafter"/>
</dbReference>
<feature type="domain" description="HPt" evidence="9">
    <location>
        <begin position="7"/>
        <end position="111"/>
    </location>
</feature>
<dbReference type="Pfam" id="PF00990">
    <property type="entry name" value="GGDEF"/>
    <property type="match status" value="1"/>
</dbReference>
<dbReference type="Gene3D" id="3.30.70.270">
    <property type="match status" value="1"/>
</dbReference>
<dbReference type="GO" id="GO:0000160">
    <property type="term" value="P:phosphorelay signal transduction system"/>
    <property type="evidence" value="ECO:0007669"/>
    <property type="project" value="UniProtKB-KW"/>
</dbReference>
<dbReference type="NCBIfam" id="TIGR00254">
    <property type="entry name" value="GGDEF"/>
    <property type="match status" value="1"/>
</dbReference>
<dbReference type="InterPro" id="IPR000160">
    <property type="entry name" value="GGDEF_dom"/>
</dbReference>
<organism evidence="10 11">
    <name type="scientific">Dyella choica</name>
    <dbReference type="NCBI Taxonomy" id="1927959"/>
    <lineage>
        <taxon>Bacteria</taxon>
        <taxon>Pseudomonadati</taxon>
        <taxon>Pseudomonadota</taxon>
        <taxon>Gammaproteobacteria</taxon>
        <taxon>Lysobacterales</taxon>
        <taxon>Rhodanobacteraceae</taxon>
        <taxon>Dyella</taxon>
    </lineage>
</organism>
<dbReference type="RefSeq" id="WP_126685161.1">
    <property type="nucleotide sequence ID" value="NZ_RYYV01000008.1"/>
</dbReference>
<dbReference type="GO" id="GO:0043709">
    <property type="term" value="P:cell adhesion involved in single-species biofilm formation"/>
    <property type="evidence" value="ECO:0007669"/>
    <property type="project" value="TreeGrafter"/>
</dbReference>
<dbReference type="PROSITE" id="PS50110">
    <property type="entry name" value="RESPONSE_REGULATORY"/>
    <property type="match status" value="2"/>
</dbReference>
<dbReference type="PANTHER" id="PTHR45138">
    <property type="entry name" value="REGULATORY COMPONENTS OF SENSORY TRANSDUCTION SYSTEM"/>
    <property type="match status" value="1"/>
</dbReference>
<keyword evidence="11" id="KW-1185">Reference proteome</keyword>
<evidence type="ECO:0000313" key="11">
    <source>
        <dbReference type="Proteomes" id="UP000274358"/>
    </source>
</evidence>
<accession>A0A3S0PIA4</accession>